<dbReference type="InterPro" id="IPR012147">
    <property type="entry name" value="P_Ac_Bu_trans"/>
</dbReference>
<protein>
    <submittedName>
        <fullName evidence="5">Uncharacterized protein</fullName>
    </submittedName>
</protein>
<dbReference type="SUPFAM" id="SSF53659">
    <property type="entry name" value="Isocitrate/Isopropylmalate dehydrogenase-like"/>
    <property type="match status" value="1"/>
</dbReference>
<dbReference type="InterPro" id="IPR042112">
    <property type="entry name" value="P_AcTrfase_dom2"/>
</dbReference>
<dbReference type="Gene3D" id="3.40.50.10750">
    <property type="entry name" value="Isocitrate/Isopropylmalate dehydrogenase-like"/>
    <property type="match status" value="1"/>
</dbReference>
<accession>A0A2Z4FGS8</accession>
<dbReference type="EMBL" id="CP030032">
    <property type="protein sequence ID" value="AWV88201.1"/>
    <property type="molecule type" value="Genomic_DNA"/>
</dbReference>
<dbReference type="InterPro" id="IPR042113">
    <property type="entry name" value="P_AcTrfase_dom1"/>
</dbReference>
<dbReference type="OrthoDB" id="9805787at2"/>
<keyword evidence="4" id="KW-0012">Acyltransferase</keyword>
<dbReference type="Gene3D" id="3.40.50.10950">
    <property type="match status" value="1"/>
</dbReference>
<dbReference type="PIRSF" id="PIRSF000428">
    <property type="entry name" value="P_Ac_trans"/>
    <property type="match status" value="1"/>
</dbReference>
<dbReference type="InterPro" id="IPR050500">
    <property type="entry name" value="Phos_Acetyltrans/Butyryltrans"/>
</dbReference>
<keyword evidence="3" id="KW-0808">Transferase</keyword>
<keyword evidence="6" id="KW-1185">Reference proteome</keyword>
<evidence type="ECO:0000313" key="6">
    <source>
        <dbReference type="Proteomes" id="UP000249799"/>
    </source>
</evidence>
<evidence type="ECO:0000256" key="3">
    <source>
        <dbReference type="ARBA" id="ARBA00022679"/>
    </source>
</evidence>
<gene>
    <name evidence="5" type="ORF">DN745_02145</name>
</gene>
<dbReference type="Pfam" id="PF01515">
    <property type="entry name" value="PTA_PTB"/>
    <property type="match status" value="1"/>
</dbReference>
<dbReference type="PANTHER" id="PTHR43356">
    <property type="entry name" value="PHOSPHATE ACETYLTRANSFERASE"/>
    <property type="match status" value="1"/>
</dbReference>
<name>A0A2Z4FGS8_9DELT</name>
<evidence type="ECO:0000256" key="2">
    <source>
        <dbReference type="ARBA" id="ARBA00005656"/>
    </source>
</evidence>
<evidence type="ECO:0000313" key="5">
    <source>
        <dbReference type="EMBL" id="AWV88201.1"/>
    </source>
</evidence>
<dbReference type="AlphaFoldDB" id="A0A2Z4FGS8"/>
<evidence type="ECO:0000256" key="1">
    <source>
        <dbReference type="ARBA" id="ARBA00000705"/>
    </source>
</evidence>
<organism evidence="5 6">
    <name type="scientific">Bradymonas sediminis</name>
    <dbReference type="NCBI Taxonomy" id="1548548"/>
    <lineage>
        <taxon>Bacteria</taxon>
        <taxon>Deltaproteobacteria</taxon>
        <taxon>Bradymonadales</taxon>
        <taxon>Bradymonadaceae</taxon>
        <taxon>Bradymonas</taxon>
    </lineage>
</organism>
<comment type="similarity">
    <text evidence="2">Belongs to the phosphate acetyltransferase and butyryltransferase family.</text>
</comment>
<dbReference type="PANTHER" id="PTHR43356:SF3">
    <property type="entry name" value="PHOSPHATE ACETYLTRANSFERASE"/>
    <property type="match status" value="1"/>
</dbReference>
<comment type="catalytic activity">
    <reaction evidence="1">
        <text>acetyl-CoA + phosphate = acetyl phosphate + CoA</text>
        <dbReference type="Rhea" id="RHEA:19521"/>
        <dbReference type="ChEBI" id="CHEBI:22191"/>
        <dbReference type="ChEBI" id="CHEBI:43474"/>
        <dbReference type="ChEBI" id="CHEBI:57287"/>
        <dbReference type="ChEBI" id="CHEBI:57288"/>
        <dbReference type="EC" id="2.3.1.8"/>
    </reaction>
</comment>
<evidence type="ECO:0000256" key="4">
    <source>
        <dbReference type="ARBA" id="ARBA00023315"/>
    </source>
</evidence>
<dbReference type="InterPro" id="IPR002505">
    <property type="entry name" value="PTA_PTB"/>
</dbReference>
<dbReference type="KEGG" id="bsed:DN745_02145"/>
<sequence>MTIRNHSLFDLFLNFEAPMCRVVFPDGHDPRVIEAARRAERIGLIQPILLGPVDEISQISDAMGFGLEGIEVLDPETSELFDAFAQDFAETRDIPAHSARAMSSIPFYFAAMMLDQGMADAMVAGSTCSNQEMLMAIDLAIGTRADTRMPSSFSLLEIPGSASQKPRVLMLSDCLINPSPTACELAEIALNTAELAEAILGWDPCVAMLSHSTYPHPLEPHCQHVARALDEVRRRAPDLNVGGELQLDAALSSRAARCKLSPQKLMEDRVAGQANILVFPNLNASDIAIKVAQQLSSATVCGPVLHGFKFPIGLVSRAAQTRDILGTIALTAAYARAHLQLAPPMLHPMGFEFTLGGPDASPGVFA</sequence>
<proteinExistence type="inferred from homology"/>
<reference evidence="5 6" key="1">
    <citation type="submission" date="2018-06" db="EMBL/GenBank/DDBJ databases">
        <title>Lujinxingia sediminis gen. nov. sp. nov., a new facultative anaerobic member of the class Deltaproteobacteria, and proposal of Lujinxingaceae fam. nov.</title>
        <authorList>
            <person name="Guo L.-Y."/>
            <person name="Li C.-M."/>
            <person name="Wang S."/>
            <person name="Du Z.-J."/>
        </authorList>
    </citation>
    <scope>NUCLEOTIDE SEQUENCE [LARGE SCALE GENOMIC DNA]</scope>
    <source>
        <strain evidence="5 6">FA350</strain>
    </source>
</reference>
<dbReference type="GO" id="GO:0008959">
    <property type="term" value="F:phosphate acetyltransferase activity"/>
    <property type="evidence" value="ECO:0007669"/>
    <property type="project" value="UniProtKB-EC"/>
</dbReference>
<dbReference type="Proteomes" id="UP000249799">
    <property type="component" value="Chromosome"/>
</dbReference>